<dbReference type="AlphaFoldDB" id="A0AAD7AQP5"/>
<evidence type="ECO:0000256" key="1">
    <source>
        <dbReference type="SAM" id="MobiDB-lite"/>
    </source>
</evidence>
<sequence length="350" mass="36050">MSGTLGRACLVAWRTAGGRTTTGSTTISTPATTESPPDALSGRGSFVGKAKSVFEDGDGRRPGGPPSNAESKVTMLDLLSAWLLLATVVSEDRRGLFEPPSAAEYLLVLGRLWVRATRARVEVPSEDEESRRLDVGVIKMPTALRARRAVSSCEAGIGRGRTNGNNDADDDAQGGCVSAGHEKSDTGGNGGRRGGRLLDSGAVVQLGDQNLGGAGRDTGKLWSDERVAGAVDFGTVVAHGRGRRHDSGTPDAEADVAEATRAKRRIVLEARATNGGWRDRGGVGDEEDDPAGLGAVVVYGRRGDGGGGDGGLGVENRSACTAVADVDTLCGEASGGGRGRSHEDDEEDEA</sequence>
<dbReference type="Proteomes" id="UP001218218">
    <property type="component" value="Unassembled WGS sequence"/>
</dbReference>
<reference evidence="2" key="1">
    <citation type="submission" date="2023-03" db="EMBL/GenBank/DDBJ databases">
        <title>Massive genome expansion in bonnet fungi (Mycena s.s.) driven by repeated elements and novel gene families across ecological guilds.</title>
        <authorList>
            <consortium name="Lawrence Berkeley National Laboratory"/>
            <person name="Harder C.B."/>
            <person name="Miyauchi S."/>
            <person name="Viragh M."/>
            <person name="Kuo A."/>
            <person name="Thoen E."/>
            <person name="Andreopoulos B."/>
            <person name="Lu D."/>
            <person name="Skrede I."/>
            <person name="Drula E."/>
            <person name="Henrissat B."/>
            <person name="Morin E."/>
            <person name="Kohler A."/>
            <person name="Barry K."/>
            <person name="LaButti K."/>
            <person name="Morin E."/>
            <person name="Salamov A."/>
            <person name="Lipzen A."/>
            <person name="Mereny Z."/>
            <person name="Hegedus B."/>
            <person name="Baldrian P."/>
            <person name="Stursova M."/>
            <person name="Weitz H."/>
            <person name="Taylor A."/>
            <person name="Grigoriev I.V."/>
            <person name="Nagy L.G."/>
            <person name="Martin F."/>
            <person name="Kauserud H."/>
        </authorList>
    </citation>
    <scope>NUCLEOTIDE SEQUENCE</scope>
    <source>
        <strain evidence="2">CBHHK002</strain>
    </source>
</reference>
<feature type="region of interest" description="Disordered" evidence="1">
    <location>
        <begin position="157"/>
        <end position="197"/>
    </location>
</feature>
<feature type="compositionally biased region" description="Low complexity" evidence="1">
    <location>
        <begin position="18"/>
        <end position="37"/>
    </location>
</feature>
<evidence type="ECO:0000313" key="3">
    <source>
        <dbReference type="Proteomes" id="UP001218218"/>
    </source>
</evidence>
<proteinExistence type="predicted"/>
<name>A0AAD7AQP5_9AGAR</name>
<dbReference type="EMBL" id="JARIHO010000002">
    <property type="protein sequence ID" value="KAJ7366253.1"/>
    <property type="molecule type" value="Genomic_DNA"/>
</dbReference>
<comment type="caution">
    <text evidence="2">The sequence shown here is derived from an EMBL/GenBank/DDBJ whole genome shotgun (WGS) entry which is preliminary data.</text>
</comment>
<organism evidence="2 3">
    <name type="scientific">Mycena albidolilacea</name>
    <dbReference type="NCBI Taxonomy" id="1033008"/>
    <lineage>
        <taxon>Eukaryota</taxon>
        <taxon>Fungi</taxon>
        <taxon>Dikarya</taxon>
        <taxon>Basidiomycota</taxon>
        <taxon>Agaricomycotina</taxon>
        <taxon>Agaricomycetes</taxon>
        <taxon>Agaricomycetidae</taxon>
        <taxon>Agaricales</taxon>
        <taxon>Marasmiineae</taxon>
        <taxon>Mycenaceae</taxon>
        <taxon>Mycena</taxon>
    </lineage>
</organism>
<protein>
    <submittedName>
        <fullName evidence="2">Uncharacterized protein</fullName>
    </submittedName>
</protein>
<keyword evidence="3" id="KW-1185">Reference proteome</keyword>
<evidence type="ECO:0000313" key="2">
    <source>
        <dbReference type="EMBL" id="KAJ7366253.1"/>
    </source>
</evidence>
<feature type="region of interest" description="Disordered" evidence="1">
    <location>
        <begin position="329"/>
        <end position="350"/>
    </location>
</feature>
<feature type="region of interest" description="Disordered" evidence="1">
    <location>
        <begin position="18"/>
        <end position="43"/>
    </location>
</feature>
<accession>A0AAD7AQP5</accession>
<gene>
    <name evidence="2" type="ORF">DFH08DRAFT_929206</name>
</gene>